<keyword evidence="1" id="KW-0732">Signal</keyword>
<protein>
    <submittedName>
        <fullName evidence="2">Uncharacterized protein</fullName>
    </submittedName>
</protein>
<name>Q2SI39_HAHCH</name>
<dbReference type="HOGENOM" id="CLU_1774806_0_0_6"/>
<accession>Q2SI39</accession>
<dbReference type="EMBL" id="CP000155">
    <property type="protein sequence ID" value="ABC29685.1"/>
    <property type="molecule type" value="Genomic_DNA"/>
</dbReference>
<reference evidence="2 3" key="1">
    <citation type="journal article" date="2005" name="Nucleic Acids Res.">
        <title>Genomic blueprint of Hahella chejuensis, a marine microbe producing an algicidal agent.</title>
        <authorList>
            <person name="Jeong H."/>
            <person name="Yim J.H."/>
            <person name="Lee C."/>
            <person name="Choi S.-H."/>
            <person name="Park Y.K."/>
            <person name="Yoon S.H."/>
            <person name="Hur C.-G."/>
            <person name="Kang H.-Y."/>
            <person name="Kim D."/>
            <person name="Lee H.H."/>
            <person name="Park K.H."/>
            <person name="Park S.-H."/>
            <person name="Park H.-S."/>
            <person name="Lee H.K."/>
            <person name="Oh T.K."/>
            <person name="Kim J.F."/>
        </authorList>
    </citation>
    <scope>NUCLEOTIDE SEQUENCE [LARGE SCALE GENOMIC DNA]</scope>
    <source>
        <strain evidence="2 3">KCTC 2396</strain>
    </source>
</reference>
<evidence type="ECO:0000256" key="1">
    <source>
        <dbReference type="SAM" id="SignalP"/>
    </source>
</evidence>
<evidence type="ECO:0000313" key="2">
    <source>
        <dbReference type="EMBL" id="ABC29685.1"/>
    </source>
</evidence>
<feature type="signal peptide" evidence="1">
    <location>
        <begin position="1"/>
        <end position="23"/>
    </location>
</feature>
<dbReference type="RefSeq" id="WP_011396754.1">
    <property type="nucleotide sequence ID" value="NC_007645.1"/>
</dbReference>
<organism evidence="2 3">
    <name type="scientific">Hahella chejuensis (strain KCTC 2396)</name>
    <dbReference type="NCBI Taxonomy" id="349521"/>
    <lineage>
        <taxon>Bacteria</taxon>
        <taxon>Pseudomonadati</taxon>
        <taxon>Pseudomonadota</taxon>
        <taxon>Gammaproteobacteria</taxon>
        <taxon>Oceanospirillales</taxon>
        <taxon>Hahellaceae</taxon>
        <taxon>Hahella</taxon>
    </lineage>
</organism>
<sequence length="146" mass="16623">MKTHRSRIIAPILFCLFSGQSLAEWQCSEEDYEILKNTECFTDSHTGFAGTVPDHVEAYRCLLSQVDAQEQLIKLQLEGSKPAQLYAMIALRELVPGYYQQKLEQYLSDNTNMEAIEGCIVGNATVSSLFKQIDNGERVLKHYLER</sequence>
<gene>
    <name evidence="2" type="ordered locus">HCH_02911</name>
</gene>
<dbReference type="AlphaFoldDB" id="Q2SI39"/>
<evidence type="ECO:0000313" key="3">
    <source>
        <dbReference type="Proteomes" id="UP000000238"/>
    </source>
</evidence>
<dbReference type="OrthoDB" id="9876531at2"/>
<keyword evidence="3" id="KW-1185">Reference proteome</keyword>
<proteinExistence type="predicted"/>
<dbReference type="KEGG" id="hch:HCH_02911"/>
<dbReference type="Proteomes" id="UP000000238">
    <property type="component" value="Chromosome"/>
</dbReference>
<feature type="chain" id="PRO_5004215494" evidence="1">
    <location>
        <begin position="24"/>
        <end position="146"/>
    </location>
</feature>